<dbReference type="InterPro" id="IPR013650">
    <property type="entry name" value="ATP-grasp_succ-CoA_synth-type"/>
</dbReference>
<reference evidence="5" key="1">
    <citation type="journal article" date="2019" name="Int. J. Syst. Evol. Microbiol.">
        <title>The Global Catalogue of Microorganisms (GCM) 10K type strain sequencing project: providing services to taxonomists for standard genome sequencing and annotation.</title>
        <authorList>
            <consortium name="The Broad Institute Genomics Platform"/>
            <consortium name="The Broad Institute Genome Sequencing Center for Infectious Disease"/>
            <person name="Wu L."/>
            <person name="Ma J."/>
        </authorList>
    </citation>
    <scope>NUCLEOTIDE SEQUENCE [LARGE SCALE GENOMIC DNA]</scope>
    <source>
        <strain evidence="5">JCM 18304</strain>
    </source>
</reference>
<name>A0ABP9S1N6_9ACTN</name>
<accession>A0ABP9S1N6</accession>
<dbReference type="InterPro" id="IPR005809">
    <property type="entry name" value="Succ_CoA_ligase-like_bsu"/>
</dbReference>
<dbReference type="PANTHER" id="PTHR11815:SF10">
    <property type="entry name" value="SUCCINATE--COA LIGASE [GDP-FORMING] SUBUNIT BETA, MITOCHONDRIAL"/>
    <property type="match status" value="1"/>
</dbReference>
<dbReference type="RefSeq" id="WP_345632520.1">
    <property type="nucleotide sequence ID" value="NZ_BAABJQ010000013.1"/>
</dbReference>
<protein>
    <submittedName>
        <fullName evidence="4">ADP-forming succinate--CoA ligase subunit beta</fullName>
    </submittedName>
</protein>
<dbReference type="Pfam" id="PF08442">
    <property type="entry name" value="ATP-grasp_2"/>
    <property type="match status" value="1"/>
</dbReference>
<evidence type="ECO:0000313" key="4">
    <source>
        <dbReference type="EMBL" id="GAA5190239.1"/>
    </source>
</evidence>
<sequence length="386" mass="40707">MVALLEHQAKDLLAAGGLAVPPGRLIRPGDDIDAACAGLGRSGRLAVKAQVPAKNRAAAGGVVVVDGPARAAEAARALFDRDIHGHPVGCVLVERAVDATAEWFAGVLVDPWGRGLTVRCSDQGGTGVEQRLADGGHSASFGPDAVPTAAELARAWGWDGDDPVRERVAALASRLCRLAVDNDLLLLEVNPLAVGVDAALTVLDAHITVDDSAEFRQPWLADLEPELERVHPARAWRRQYGADFAVTDREATVALLNTGAGAGMLLTDELGSRGIRTYNFSDIRAGTPDRRRERFRAAVDLILRGHAVDTVLICVHAGITDLREVSVDLVESVETLGSAGRNVVVRLEGPYSAEASAALAGRHRVVVQPDLRMAVDTTAELTGKAS</sequence>
<dbReference type="InterPro" id="IPR013815">
    <property type="entry name" value="ATP_grasp_subdomain_1"/>
</dbReference>
<evidence type="ECO:0000259" key="3">
    <source>
        <dbReference type="Pfam" id="PF08442"/>
    </source>
</evidence>
<keyword evidence="2" id="KW-0547">Nucleotide-binding</keyword>
<dbReference type="SUPFAM" id="SSF52210">
    <property type="entry name" value="Succinyl-CoA synthetase domains"/>
    <property type="match status" value="1"/>
</dbReference>
<keyword evidence="5" id="KW-1185">Reference proteome</keyword>
<dbReference type="EMBL" id="BAABJQ010000013">
    <property type="protein sequence ID" value="GAA5190239.1"/>
    <property type="molecule type" value="Genomic_DNA"/>
</dbReference>
<dbReference type="Gene3D" id="3.30.470.20">
    <property type="entry name" value="ATP-grasp fold, B domain"/>
    <property type="match status" value="1"/>
</dbReference>
<dbReference type="Gene3D" id="3.30.1490.20">
    <property type="entry name" value="ATP-grasp fold, A domain"/>
    <property type="match status" value="1"/>
</dbReference>
<dbReference type="GO" id="GO:0016874">
    <property type="term" value="F:ligase activity"/>
    <property type="evidence" value="ECO:0007669"/>
    <property type="project" value="UniProtKB-KW"/>
</dbReference>
<dbReference type="PANTHER" id="PTHR11815">
    <property type="entry name" value="SUCCINYL-COA SYNTHETASE BETA CHAIN"/>
    <property type="match status" value="1"/>
</dbReference>
<organism evidence="4 5">
    <name type="scientific">Rugosimonospora acidiphila</name>
    <dbReference type="NCBI Taxonomy" id="556531"/>
    <lineage>
        <taxon>Bacteria</taxon>
        <taxon>Bacillati</taxon>
        <taxon>Actinomycetota</taxon>
        <taxon>Actinomycetes</taxon>
        <taxon>Micromonosporales</taxon>
        <taxon>Micromonosporaceae</taxon>
        <taxon>Rugosimonospora</taxon>
    </lineage>
</organism>
<comment type="caution">
    <text evidence="4">The sequence shown here is derived from an EMBL/GenBank/DDBJ whole genome shotgun (WGS) entry which is preliminary data.</text>
</comment>
<evidence type="ECO:0000256" key="2">
    <source>
        <dbReference type="ARBA" id="ARBA00022741"/>
    </source>
</evidence>
<gene>
    <name evidence="4" type="primary">sucC_2</name>
    <name evidence="4" type="ORF">GCM10023322_44970</name>
</gene>
<dbReference type="InterPro" id="IPR016102">
    <property type="entry name" value="Succinyl-CoA_synth-like"/>
</dbReference>
<dbReference type="Proteomes" id="UP001501570">
    <property type="component" value="Unassembled WGS sequence"/>
</dbReference>
<dbReference type="Gene3D" id="3.40.50.261">
    <property type="entry name" value="Succinyl-CoA synthetase domains"/>
    <property type="match status" value="1"/>
</dbReference>
<keyword evidence="1 4" id="KW-0436">Ligase</keyword>
<dbReference type="SUPFAM" id="SSF56059">
    <property type="entry name" value="Glutathione synthetase ATP-binding domain-like"/>
    <property type="match status" value="1"/>
</dbReference>
<evidence type="ECO:0000256" key="1">
    <source>
        <dbReference type="ARBA" id="ARBA00022598"/>
    </source>
</evidence>
<evidence type="ECO:0000313" key="5">
    <source>
        <dbReference type="Proteomes" id="UP001501570"/>
    </source>
</evidence>
<feature type="domain" description="ATP-grasp fold succinyl-CoA synthetase-type" evidence="3">
    <location>
        <begin position="4"/>
        <end position="193"/>
    </location>
</feature>
<proteinExistence type="predicted"/>
<dbReference type="PIRSF" id="PIRSF001554">
    <property type="entry name" value="SucCS_beta"/>
    <property type="match status" value="1"/>
</dbReference>